<evidence type="ECO:0000313" key="3">
    <source>
        <dbReference type="Proteomes" id="UP000027439"/>
    </source>
</evidence>
<dbReference type="EMBL" id="JFHE01000010">
    <property type="protein sequence ID" value="KDR34991.1"/>
    <property type="molecule type" value="Genomic_DNA"/>
</dbReference>
<gene>
    <name evidence="2" type="ORF">BG57_03305</name>
</gene>
<evidence type="ECO:0000256" key="1">
    <source>
        <dbReference type="SAM" id="MobiDB-lite"/>
    </source>
</evidence>
<reference evidence="2 3" key="1">
    <citation type="submission" date="2014-03" db="EMBL/GenBank/DDBJ databases">
        <title>Draft Genome Sequences of Four Burkholderia Strains.</title>
        <authorList>
            <person name="Liu X.Y."/>
            <person name="Li C.X."/>
            <person name="Xu J.H."/>
        </authorList>
    </citation>
    <scope>NUCLEOTIDE SEQUENCE [LARGE SCALE GENOMIC DNA]</scope>
    <source>
        <strain evidence="2 3">R27</strain>
    </source>
</reference>
<accession>A0A069PCG0</accession>
<protein>
    <submittedName>
        <fullName evidence="2">Uncharacterized protein</fullName>
    </submittedName>
</protein>
<feature type="region of interest" description="Disordered" evidence="1">
    <location>
        <begin position="49"/>
        <end position="68"/>
    </location>
</feature>
<organism evidence="2 3">
    <name type="scientific">Caballeronia grimmiae</name>
    <dbReference type="NCBI Taxonomy" id="1071679"/>
    <lineage>
        <taxon>Bacteria</taxon>
        <taxon>Pseudomonadati</taxon>
        <taxon>Pseudomonadota</taxon>
        <taxon>Betaproteobacteria</taxon>
        <taxon>Burkholderiales</taxon>
        <taxon>Burkholderiaceae</taxon>
        <taxon>Caballeronia</taxon>
    </lineage>
</organism>
<feature type="compositionally biased region" description="Low complexity" evidence="1">
    <location>
        <begin position="1"/>
        <end position="20"/>
    </location>
</feature>
<name>A0A069PCG0_9BURK</name>
<comment type="caution">
    <text evidence="2">The sequence shown here is derived from an EMBL/GenBank/DDBJ whole genome shotgun (WGS) entry which is preliminary data.</text>
</comment>
<feature type="region of interest" description="Disordered" evidence="1">
    <location>
        <begin position="1"/>
        <end position="22"/>
    </location>
</feature>
<dbReference type="AlphaFoldDB" id="A0A069PCG0"/>
<dbReference type="Proteomes" id="UP000027439">
    <property type="component" value="Unassembled WGS sequence"/>
</dbReference>
<proteinExistence type="predicted"/>
<evidence type="ECO:0000313" key="2">
    <source>
        <dbReference type="EMBL" id="KDR34991.1"/>
    </source>
</evidence>
<sequence>MALQQSHGGSVRRSSGRPQSTLERAITASCDEVAASCPKAAMRLRLSERAGAGASAPTPASGQHGFCR</sequence>
<feature type="compositionally biased region" description="Low complexity" evidence="1">
    <location>
        <begin position="50"/>
        <end position="62"/>
    </location>
</feature>